<organism evidence="1 2">
    <name type="scientific">Neosartorya fischeri (strain ATCC 1020 / DSM 3700 / CBS 544.65 / FGSC A1164 / JCM 1740 / NRRL 181 / WB 181)</name>
    <name type="common">Aspergillus fischerianus</name>
    <dbReference type="NCBI Taxonomy" id="331117"/>
    <lineage>
        <taxon>Eukaryota</taxon>
        <taxon>Fungi</taxon>
        <taxon>Dikarya</taxon>
        <taxon>Ascomycota</taxon>
        <taxon>Pezizomycotina</taxon>
        <taxon>Eurotiomycetes</taxon>
        <taxon>Eurotiomycetidae</taxon>
        <taxon>Eurotiales</taxon>
        <taxon>Aspergillaceae</taxon>
        <taxon>Aspergillus</taxon>
        <taxon>Aspergillus subgen. Fumigati</taxon>
    </lineage>
</organism>
<name>A1DHB0_NEOFI</name>
<dbReference type="EMBL" id="DS027696">
    <property type="protein sequence ID" value="EAW18767.1"/>
    <property type="molecule type" value="Genomic_DNA"/>
</dbReference>
<proteinExistence type="predicted"/>
<dbReference type="Proteomes" id="UP000006702">
    <property type="component" value="Unassembled WGS sequence"/>
</dbReference>
<dbReference type="KEGG" id="nfi:NFIA_087230"/>
<gene>
    <name evidence="1" type="ORF">NFIA_087230</name>
</gene>
<dbReference type="OrthoDB" id="10594384at2759"/>
<reference evidence="2" key="1">
    <citation type="journal article" date="2008" name="PLoS Genet.">
        <title>Genomic islands in the pathogenic filamentous fungus Aspergillus fumigatus.</title>
        <authorList>
            <person name="Fedorova N.D."/>
            <person name="Khaldi N."/>
            <person name="Joardar V.S."/>
            <person name="Maiti R."/>
            <person name="Amedeo P."/>
            <person name="Anderson M.J."/>
            <person name="Crabtree J."/>
            <person name="Silva J.C."/>
            <person name="Badger J.H."/>
            <person name="Albarraq A."/>
            <person name="Angiuoli S."/>
            <person name="Bussey H."/>
            <person name="Bowyer P."/>
            <person name="Cotty P.J."/>
            <person name="Dyer P.S."/>
            <person name="Egan A."/>
            <person name="Galens K."/>
            <person name="Fraser-Liggett C.M."/>
            <person name="Haas B.J."/>
            <person name="Inman J.M."/>
            <person name="Kent R."/>
            <person name="Lemieux S."/>
            <person name="Malavazi I."/>
            <person name="Orvis J."/>
            <person name="Roemer T."/>
            <person name="Ronning C.M."/>
            <person name="Sundaram J.P."/>
            <person name="Sutton G."/>
            <person name="Turner G."/>
            <person name="Venter J.C."/>
            <person name="White O.R."/>
            <person name="Whitty B.R."/>
            <person name="Youngman P."/>
            <person name="Wolfe K.H."/>
            <person name="Goldman G.H."/>
            <person name="Wortman J.R."/>
            <person name="Jiang B."/>
            <person name="Denning D.W."/>
            <person name="Nierman W.C."/>
        </authorList>
    </citation>
    <scope>NUCLEOTIDE SEQUENCE [LARGE SCALE GENOMIC DNA]</scope>
    <source>
        <strain evidence="2">ATCC 1020 / DSM 3700 / CBS 544.65 / FGSC A1164 / JCM 1740 / NRRL 181 / WB 181</strain>
    </source>
</reference>
<accession>A1DHB0</accession>
<dbReference type="HOGENOM" id="CLU_2015879_0_0_1"/>
<evidence type="ECO:0000313" key="1">
    <source>
        <dbReference type="EMBL" id="EAW18767.1"/>
    </source>
</evidence>
<dbReference type="GeneID" id="4587222"/>
<sequence>MNTCRKFCAARHSELGYPQPPGVGFTEDEWHHYRGQRLLSLLPGDDGYVAWIAAQNAFVEGTRTAFTPCYGGGIDCGRRSSLARAQPPFPDIAPFFGGQRLRPFVRGRQRPVLKWEPPKGLEW</sequence>
<dbReference type="RefSeq" id="XP_001260664.1">
    <property type="nucleotide sequence ID" value="XM_001260663.1"/>
</dbReference>
<dbReference type="AlphaFoldDB" id="A1DHB0"/>
<evidence type="ECO:0000313" key="2">
    <source>
        <dbReference type="Proteomes" id="UP000006702"/>
    </source>
</evidence>
<protein>
    <submittedName>
        <fullName evidence="1">Uncharacterized protein</fullName>
    </submittedName>
</protein>
<dbReference type="VEuPathDB" id="FungiDB:NFIA_087230"/>
<keyword evidence="2" id="KW-1185">Reference proteome</keyword>